<proteinExistence type="inferred from homology"/>
<dbReference type="Gene3D" id="3.40.50.720">
    <property type="entry name" value="NAD(P)-binding Rossmann-like Domain"/>
    <property type="match status" value="1"/>
</dbReference>
<dbReference type="InterPro" id="IPR023209">
    <property type="entry name" value="DAO"/>
</dbReference>
<dbReference type="EMBL" id="QREH01000001">
    <property type="protein sequence ID" value="REE02949.1"/>
    <property type="molecule type" value="Genomic_DNA"/>
</dbReference>
<evidence type="ECO:0000256" key="8">
    <source>
        <dbReference type="ARBA" id="ARBA00049547"/>
    </source>
</evidence>
<evidence type="ECO:0000256" key="6">
    <source>
        <dbReference type="ARBA" id="ARBA00039101"/>
    </source>
</evidence>
<dbReference type="GO" id="GO:0005737">
    <property type="term" value="C:cytoplasm"/>
    <property type="evidence" value="ECO:0007669"/>
    <property type="project" value="TreeGrafter"/>
</dbReference>
<dbReference type="Proteomes" id="UP000256727">
    <property type="component" value="Unassembled WGS sequence"/>
</dbReference>
<evidence type="ECO:0000256" key="7">
    <source>
        <dbReference type="ARBA" id="ARBA00039751"/>
    </source>
</evidence>
<dbReference type="OrthoDB" id="246701at2"/>
<evidence type="ECO:0000256" key="2">
    <source>
        <dbReference type="ARBA" id="ARBA00006730"/>
    </source>
</evidence>
<dbReference type="SUPFAM" id="SSF51971">
    <property type="entry name" value="Nucleotide-binding domain"/>
    <property type="match status" value="1"/>
</dbReference>
<keyword evidence="5" id="KW-0560">Oxidoreductase</keyword>
<keyword evidence="11" id="KW-1185">Reference proteome</keyword>
<evidence type="ECO:0000256" key="4">
    <source>
        <dbReference type="ARBA" id="ARBA00022827"/>
    </source>
</evidence>
<dbReference type="InterPro" id="IPR006076">
    <property type="entry name" value="FAD-dep_OxRdtase"/>
</dbReference>
<dbReference type="GO" id="GO:0019478">
    <property type="term" value="P:D-amino acid catabolic process"/>
    <property type="evidence" value="ECO:0007669"/>
    <property type="project" value="TreeGrafter"/>
</dbReference>
<dbReference type="RefSeq" id="WP_115931155.1">
    <property type="nucleotide sequence ID" value="NZ_QREH01000001.1"/>
</dbReference>
<dbReference type="PANTHER" id="PTHR11530">
    <property type="entry name" value="D-AMINO ACID OXIDASE"/>
    <property type="match status" value="1"/>
</dbReference>
<comment type="caution">
    <text evidence="10">The sequence shown here is derived from an EMBL/GenBank/DDBJ whole genome shotgun (WGS) entry which is preliminary data.</text>
</comment>
<evidence type="ECO:0000313" key="10">
    <source>
        <dbReference type="EMBL" id="REE02949.1"/>
    </source>
</evidence>
<name>A0A3D9L9A5_9MICC</name>
<dbReference type="Gene3D" id="3.30.9.10">
    <property type="entry name" value="D-Amino Acid Oxidase, subunit A, domain 2"/>
    <property type="match status" value="1"/>
</dbReference>
<evidence type="ECO:0000313" key="11">
    <source>
        <dbReference type="Proteomes" id="UP000256727"/>
    </source>
</evidence>
<protein>
    <recommendedName>
        <fullName evidence="7">D-amino-acid oxidase</fullName>
        <ecNumber evidence="6">1.4.3.3</ecNumber>
    </recommendedName>
</protein>
<feature type="domain" description="FAD dependent oxidoreductase" evidence="9">
    <location>
        <begin position="2"/>
        <end position="303"/>
    </location>
</feature>
<evidence type="ECO:0000256" key="3">
    <source>
        <dbReference type="ARBA" id="ARBA00022630"/>
    </source>
</evidence>
<organism evidence="10 11">
    <name type="scientific">Citricoccus muralis</name>
    <dbReference type="NCBI Taxonomy" id="169134"/>
    <lineage>
        <taxon>Bacteria</taxon>
        <taxon>Bacillati</taxon>
        <taxon>Actinomycetota</taxon>
        <taxon>Actinomycetes</taxon>
        <taxon>Micrococcales</taxon>
        <taxon>Micrococcaceae</taxon>
        <taxon>Citricoccus</taxon>
    </lineage>
</organism>
<reference evidence="10 11" key="1">
    <citation type="submission" date="2018-07" db="EMBL/GenBank/DDBJ databases">
        <title>Sequencing the genomes of 1000 actinobacteria strains.</title>
        <authorList>
            <person name="Klenk H.-P."/>
        </authorList>
    </citation>
    <scope>NUCLEOTIDE SEQUENCE [LARGE SCALE GENOMIC DNA]</scope>
    <source>
        <strain evidence="10 11">DSM 14442</strain>
    </source>
</reference>
<sequence>MIGAGVIGLSVAHELATAGHQVTVVADTDTAETVSSVAAAVWFPFRSEQGDLADHLLERSLTRFNELSIIPGAAIEQRTGTVVERVADQDRSWARFLPDALEAMRGQLPPGALSGVRATVPVIMIPAYLPWLRQEVAGKGVIFKQGKVNDLSELGTSADAAVIATGIRGGELLGGDSLIYPIRGQIVRLANPGLTEWITDEDNPDGLTYVFPRREDIIVGGTAIEDSWDTALDLETERAILERASKLVPALAEQPVLGRAAGLRPARQKIRLEYVSGYDLPAITAYGHGGAGVSLSWGTAERVLSLIQELN</sequence>
<keyword evidence="3" id="KW-0285">Flavoprotein</keyword>
<gene>
    <name evidence="10" type="ORF">C8E99_0739</name>
</gene>
<dbReference type="AlphaFoldDB" id="A0A3D9L9A5"/>
<dbReference type="PANTHER" id="PTHR11530:SF11">
    <property type="entry name" value="D-ASPARTATE OXIDASE"/>
    <property type="match status" value="1"/>
</dbReference>
<dbReference type="SUPFAM" id="SSF54373">
    <property type="entry name" value="FAD-linked reductases, C-terminal domain"/>
    <property type="match status" value="1"/>
</dbReference>
<dbReference type="Pfam" id="PF01266">
    <property type="entry name" value="DAO"/>
    <property type="match status" value="1"/>
</dbReference>
<accession>A0A3D9L9A5</accession>
<dbReference type="GO" id="GO:0071949">
    <property type="term" value="F:FAD binding"/>
    <property type="evidence" value="ECO:0007669"/>
    <property type="project" value="InterPro"/>
</dbReference>
<dbReference type="GO" id="GO:0003884">
    <property type="term" value="F:D-amino-acid oxidase activity"/>
    <property type="evidence" value="ECO:0007669"/>
    <property type="project" value="UniProtKB-EC"/>
</dbReference>
<comment type="cofactor">
    <cofactor evidence="1">
        <name>FAD</name>
        <dbReference type="ChEBI" id="CHEBI:57692"/>
    </cofactor>
</comment>
<evidence type="ECO:0000259" key="9">
    <source>
        <dbReference type="Pfam" id="PF01266"/>
    </source>
</evidence>
<evidence type="ECO:0000256" key="5">
    <source>
        <dbReference type="ARBA" id="ARBA00023002"/>
    </source>
</evidence>
<dbReference type="EC" id="1.4.3.3" evidence="6"/>
<comment type="similarity">
    <text evidence="2">Belongs to the DAMOX/DASOX family.</text>
</comment>
<comment type="catalytic activity">
    <reaction evidence="8">
        <text>a D-alpha-amino acid + O2 + H2O = a 2-oxocarboxylate + H2O2 + NH4(+)</text>
        <dbReference type="Rhea" id="RHEA:21816"/>
        <dbReference type="ChEBI" id="CHEBI:15377"/>
        <dbReference type="ChEBI" id="CHEBI:15379"/>
        <dbReference type="ChEBI" id="CHEBI:16240"/>
        <dbReference type="ChEBI" id="CHEBI:28938"/>
        <dbReference type="ChEBI" id="CHEBI:35179"/>
        <dbReference type="ChEBI" id="CHEBI:59871"/>
        <dbReference type="EC" id="1.4.3.3"/>
    </reaction>
    <physiologicalReaction direction="left-to-right" evidence="8">
        <dbReference type="Rhea" id="RHEA:21817"/>
    </physiologicalReaction>
</comment>
<keyword evidence="4" id="KW-0274">FAD</keyword>
<evidence type="ECO:0000256" key="1">
    <source>
        <dbReference type="ARBA" id="ARBA00001974"/>
    </source>
</evidence>